<evidence type="ECO:0000313" key="1">
    <source>
        <dbReference type="EMBL" id="BBC81816.1"/>
    </source>
</evidence>
<evidence type="ECO:0000313" key="2">
    <source>
        <dbReference type="Proteomes" id="UP000270034"/>
    </source>
</evidence>
<dbReference type="EMBL" id="AP018516">
    <property type="protein sequence ID" value="BBC81816.1"/>
    <property type="molecule type" value="Genomic_DNA"/>
</dbReference>
<protein>
    <submittedName>
        <fullName evidence="1">Transposase</fullName>
    </submittedName>
</protein>
<organism evidence="1 2">
    <name type="scientific">Acetobacter orientalis</name>
    <dbReference type="NCBI Taxonomy" id="146474"/>
    <lineage>
        <taxon>Bacteria</taxon>
        <taxon>Pseudomonadati</taxon>
        <taxon>Pseudomonadota</taxon>
        <taxon>Alphaproteobacteria</taxon>
        <taxon>Acetobacterales</taxon>
        <taxon>Acetobacteraceae</taxon>
        <taxon>Acetobacter</taxon>
    </lineage>
</organism>
<dbReference type="AlphaFoldDB" id="A0A2Z5ZMR6"/>
<keyword evidence="1" id="KW-0614">Plasmid</keyword>
<reference evidence="1 2" key="1">
    <citation type="submission" date="2018-02" db="EMBL/GenBank/DDBJ databases">
        <title>Acetobacter orientalis genome.</title>
        <authorList>
            <person name="Nakashima N."/>
            <person name="Tamura T."/>
        </authorList>
    </citation>
    <scope>NUCLEOTIDE SEQUENCE [LARGE SCALE GENOMIC DNA]</scope>
    <source>
        <strain evidence="1 2">FAN1</strain>
        <plasmid evidence="2">paof1 fan1 dna</plasmid>
    </source>
</reference>
<dbReference type="Proteomes" id="UP000270034">
    <property type="component" value="Plasmid pAOF1"/>
</dbReference>
<proteinExistence type="predicted"/>
<geneLocation type="plasmid" evidence="2">
    <name>paof1 fan1 dna</name>
</geneLocation>
<name>A0A2Z5ZMR6_9PROT</name>
<accession>A0A2Z5ZMR6</accession>
<gene>
    <name evidence="1" type="ORF">AcetOrient_orf00179p</name>
</gene>
<dbReference type="KEGG" id="aot:AcetOri_orf00179p"/>
<sequence>MDLWAEKQGITLTYTQQGNPQQNAYIECYQSSVEKLSD</sequence>